<accession>A0A645AY39</accession>
<comment type="caution">
    <text evidence="1">The sequence shown here is derived from an EMBL/GenBank/DDBJ whole genome shotgun (WGS) entry which is preliminary data.</text>
</comment>
<dbReference type="EMBL" id="VSSQ01016399">
    <property type="protein sequence ID" value="MPM57696.1"/>
    <property type="molecule type" value="Genomic_DNA"/>
</dbReference>
<gene>
    <name evidence="1" type="ORF">SDC9_104519</name>
</gene>
<name>A0A645AY39_9ZZZZ</name>
<protein>
    <submittedName>
        <fullName evidence="1">Uncharacterized protein</fullName>
    </submittedName>
</protein>
<evidence type="ECO:0000313" key="1">
    <source>
        <dbReference type="EMBL" id="MPM57696.1"/>
    </source>
</evidence>
<reference evidence="1" key="1">
    <citation type="submission" date="2019-08" db="EMBL/GenBank/DDBJ databases">
        <authorList>
            <person name="Kucharzyk K."/>
            <person name="Murdoch R.W."/>
            <person name="Higgins S."/>
            <person name="Loffler F."/>
        </authorList>
    </citation>
    <scope>NUCLEOTIDE SEQUENCE</scope>
</reference>
<proteinExistence type="predicted"/>
<dbReference type="AlphaFoldDB" id="A0A645AY39"/>
<organism evidence="1">
    <name type="scientific">bioreactor metagenome</name>
    <dbReference type="NCBI Taxonomy" id="1076179"/>
    <lineage>
        <taxon>unclassified sequences</taxon>
        <taxon>metagenomes</taxon>
        <taxon>ecological metagenomes</taxon>
    </lineage>
</organism>
<sequence length="230" mass="26669">MYNTIVVEKLLDEKQYAKISKMSLQVIKQKIKEAGVMFDFLEFINQPEKTYIANEMKLDGPLNEIVQILSKENDTTQKEQLKNALFAEMIACRNSDITRGLRDKKDMIKSGDINNYIEKSNELVIEVLDTISKYDNLTTDDLGREFAPDNKTQMEFVDINDSIMRKIKYRKAKQEPLSILKSVVDKINIFDIDVLQYLDGDTLDNLEQILIEIEENCTEIKRSINSVKQL</sequence>